<dbReference type="PANTHER" id="PTHR47537">
    <property type="entry name" value="CUBILIN"/>
    <property type="match status" value="1"/>
</dbReference>
<gene>
    <name evidence="3" type="ORF">OFUS_LOCUS23322</name>
</gene>
<dbReference type="InterPro" id="IPR035914">
    <property type="entry name" value="Sperma_CUB_dom_sf"/>
</dbReference>
<evidence type="ECO:0000313" key="3">
    <source>
        <dbReference type="EMBL" id="CAH1799296.1"/>
    </source>
</evidence>
<reference evidence="3" key="1">
    <citation type="submission" date="2022-03" db="EMBL/GenBank/DDBJ databases">
        <authorList>
            <person name="Martin C."/>
        </authorList>
    </citation>
    <scope>NUCLEOTIDE SEQUENCE</scope>
</reference>
<name>A0A8J1TCC7_OWEFU</name>
<comment type="caution">
    <text evidence="3">The sequence shown here is derived from an EMBL/GenBank/DDBJ whole genome shotgun (WGS) entry which is preliminary data.</text>
</comment>
<dbReference type="FunFam" id="2.60.120.290:FF:000058">
    <property type="entry name" value="CUB domaincontaining protein"/>
    <property type="match status" value="1"/>
</dbReference>
<keyword evidence="4" id="KW-1185">Reference proteome</keyword>
<evidence type="ECO:0000313" key="4">
    <source>
        <dbReference type="Proteomes" id="UP000749559"/>
    </source>
</evidence>
<evidence type="ECO:0000256" key="1">
    <source>
        <dbReference type="ARBA" id="ARBA00023157"/>
    </source>
</evidence>
<protein>
    <submittedName>
        <fullName evidence="3">Uncharacterized protein</fullName>
    </submittedName>
</protein>
<comment type="caution">
    <text evidence="2">Lacks conserved residue(s) required for the propagation of feature annotation.</text>
</comment>
<keyword evidence="1" id="KW-1015">Disulfide bond</keyword>
<dbReference type="OrthoDB" id="6369184at2759"/>
<dbReference type="CDD" id="cd00041">
    <property type="entry name" value="CUB"/>
    <property type="match status" value="4"/>
</dbReference>
<dbReference type="PANTHER" id="PTHR47537:SF2">
    <property type="entry name" value="CUBILIN"/>
    <property type="match status" value="1"/>
</dbReference>
<dbReference type="SMART" id="SM00042">
    <property type="entry name" value="CUB"/>
    <property type="match status" value="4"/>
</dbReference>
<dbReference type="GO" id="GO:0005886">
    <property type="term" value="C:plasma membrane"/>
    <property type="evidence" value="ECO:0007669"/>
    <property type="project" value="TreeGrafter"/>
</dbReference>
<dbReference type="InterPro" id="IPR053207">
    <property type="entry name" value="Non-NMDA_GluR_Accessory"/>
</dbReference>
<accession>A0A8J1TCC7</accession>
<dbReference type="FunFam" id="2.60.120.290:FF:000005">
    <property type="entry name" value="Procollagen C-endopeptidase enhancer 1"/>
    <property type="match status" value="1"/>
</dbReference>
<dbReference type="Pfam" id="PF00431">
    <property type="entry name" value="CUB"/>
    <property type="match status" value="4"/>
</dbReference>
<dbReference type="Gene3D" id="2.60.120.290">
    <property type="entry name" value="Spermadhesin, CUB domain"/>
    <property type="match status" value="4"/>
</dbReference>
<dbReference type="AlphaFoldDB" id="A0A8J1TCC7"/>
<sequence length="655" mass="74520">MKITPVPLLLCFSSYFTITYQVDPKHSTDNCIAFESTYHLSGACECVVYQSYGKTTGTFTSPNNPQAYPPELNCILYTFIGDINEIVELTFYEFDLQMPDSKQRCQDHIKFFLDLERPEVSEKTTWNEQVCGNISMIQRKYYSSARSMVFEFHTDNIITNNTGFRGKFKFIDQKQFRSDCTKQHDSCNYICTSEKNKKTGKFFSPRYPQNYPEGSECHYQFQAGVGERVLLTFHNIQLEDIHGSCSHSPDKVTVIDGITDNDPVVAEFCRTHNQEEISSTGQEMYVKFSVDGKRQMQGFSATYTFIQEDDKLPTTVSHPTKIPVGGHGKASTESKGISYNPDKPPTFNPNCHMQFSSSTRKNGTFASPNFPQAYPADIQCRYTFQGSGKERVQIFFTDLDLYYPHGDPKTAKECEGVDSVTATVFIDGGNQDIGTFCGANMPPMLMSNDARMTVIFKSMSTSNPTKGFKAVYSFVTNFGIQTGEQDQHMVCGFIYKSQKSRNGTFTSPNYPGFYPRNTECHYYFYAGKGEKVHISFLVFDVEGIPPKCSEESLSDYVEFSNFNHIVDRKMSRYCGNRARPPKFIDSDAEFFRVTFKSNHIYDGHGFEAFYQFREVHDPLSTRQQRGVGSGSHHAKVTKFMLCFMVLYYVSPLGSL</sequence>
<proteinExistence type="predicted"/>
<organism evidence="3 4">
    <name type="scientific">Owenia fusiformis</name>
    <name type="common">Polychaete worm</name>
    <dbReference type="NCBI Taxonomy" id="6347"/>
    <lineage>
        <taxon>Eukaryota</taxon>
        <taxon>Metazoa</taxon>
        <taxon>Spiralia</taxon>
        <taxon>Lophotrochozoa</taxon>
        <taxon>Annelida</taxon>
        <taxon>Polychaeta</taxon>
        <taxon>Sedentaria</taxon>
        <taxon>Canalipalpata</taxon>
        <taxon>Sabellida</taxon>
        <taxon>Oweniida</taxon>
        <taxon>Oweniidae</taxon>
        <taxon>Owenia</taxon>
    </lineage>
</organism>
<dbReference type="EMBL" id="CAIIXF020000011">
    <property type="protein sequence ID" value="CAH1799296.1"/>
    <property type="molecule type" value="Genomic_DNA"/>
</dbReference>
<dbReference type="PROSITE" id="PS01180">
    <property type="entry name" value="CUB"/>
    <property type="match status" value="4"/>
</dbReference>
<dbReference type="SUPFAM" id="SSF49854">
    <property type="entry name" value="Spermadhesin, CUB domain"/>
    <property type="match status" value="4"/>
</dbReference>
<dbReference type="InterPro" id="IPR000859">
    <property type="entry name" value="CUB_dom"/>
</dbReference>
<dbReference type="Proteomes" id="UP000749559">
    <property type="component" value="Unassembled WGS sequence"/>
</dbReference>
<evidence type="ECO:0000256" key="2">
    <source>
        <dbReference type="PROSITE-ProRule" id="PRU00059"/>
    </source>
</evidence>